<keyword evidence="2" id="KW-1185">Reference proteome</keyword>
<dbReference type="EMBL" id="JAGRPV010000001">
    <property type="protein sequence ID" value="MDI4647966.1"/>
    <property type="molecule type" value="Genomic_DNA"/>
</dbReference>
<dbReference type="InterPro" id="IPR006439">
    <property type="entry name" value="HAD-SF_hydro_IA"/>
</dbReference>
<name>A0ABT6TMC8_9BACL</name>
<keyword evidence="1" id="KW-0378">Hydrolase</keyword>
<dbReference type="SFLD" id="SFLDS00003">
    <property type="entry name" value="Haloacid_Dehalogenase"/>
    <property type="match status" value="1"/>
</dbReference>
<dbReference type="GO" id="GO:0016787">
    <property type="term" value="F:hydrolase activity"/>
    <property type="evidence" value="ECO:0007669"/>
    <property type="project" value="UniProtKB-KW"/>
</dbReference>
<proteinExistence type="predicted"/>
<dbReference type="RefSeq" id="WP_282910705.1">
    <property type="nucleotide sequence ID" value="NZ_JAGRPV010000001.1"/>
</dbReference>
<protein>
    <submittedName>
        <fullName evidence="1">HAD-IA family hydrolase</fullName>
    </submittedName>
</protein>
<dbReference type="InterPro" id="IPR023198">
    <property type="entry name" value="PGP-like_dom2"/>
</dbReference>
<comment type="caution">
    <text evidence="1">The sequence shown here is derived from an EMBL/GenBank/DDBJ whole genome shotgun (WGS) entry which is preliminary data.</text>
</comment>
<sequence>MSYKAILFDLDNTLLNYSMSELKSMQNTVEKHGLIHKATFSWNTFWALFSDVNFRYWNERLVSNYTIYQVLEYSFRDTLQGLALDHSEARLLSTLYWETFCRACDFEEHAMEILTHLHGRHKLAIISNGIGEAQRSRLAAGGMNHFFDALIISDEVGYWKPDKKIFDEALRQLSIDRSEALFVGDSLRDDYVGAVNAGIDFCYYNRAGLPIDADVRPKYVVHSLMNVASLLGN</sequence>
<dbReference type="InterPro" id="IPR023214">
    <property type="entry name" value="HAD_sf"/>
</dbReference>
<evidence type="ECO:0000313" key="1">
    <source>
        <dbReference type="EMBL" id="MDI4647966.1"/>
    </source>
</evidence>
<dbReference type="PANTHER" id="PTHR47478:SF1">
    <property type="entry name" value="PYRIMIDINE 5'-NUCLEOTIDASE YJJG"/>
    <property type="match status" value="1"/>
</dbReference>
<dbReference type="Proteomes" id="UP001161691">
    <property type="component" value="Unassembled WGS sequence"/>
</dbReference>
<dbReference type="SFLD" id="SFLDG01129">
    <property type="entry name" value="C1.5:_HAD__Beta-PGM__Phosphata"/>
    <property type="match status" value="1"/>
</dbReference>
<evidence type="ECO:0000313" key="2">
    <source>
        <dbReference type="Proteomes" id="UP001161691"/>
    </source>
</evidence>
<dbReference type="InterPro" id="IPR052550">
    <property type="entry name" value="Pyrimidine_5'-ntase_YjjG"/>
</dbReference>
<dbReference type="InterPro" id="IPR041492">
    <property type="entry name" value="HAD_2"/>
</dbReference>
<dbReference type="InterPro" id="IPR036412">
    <property type="entry name" value="HAD-like_sf"/>
</dbReference>
<dbReference type="NCBIfam" id="TIGR01549">
    <property type="entry name" value="HAD-SF-IA-v1"/>
    <property type="match status" value="1"/>
</dbReference>
<organism evidence="1 2">
    <name type="scientific">Cohnella hashimotonis</name>
    <dbReference type="NCBI Taxonomy" id="2826895"/>
    <lineage>
        <taxon>Bacteria</taxon>
        <taxon>Bacillati</taxon>
        <taxon>Bacillota</taxon>
        <taxon>Bacilli</taxon>
        <taxon>Bacillales</taxon>
        <taxon>Paenibacillaceae</taxon>
        <taxon>Cohnella</taxon>
    </lineage>
</organism>
<dbReference type="PANTHER" id="PTHR47478">
    <property type="match status" value="1"/>
</dbReference>
<dbReference type="Gene3D" id="3.40.50.1000">
    <property type="entry name" value="HAD superfamily/HAD-like"/>
    <property type="match status" value="1"/>
</dbReference>
<accession>A0ABT6TMC8</accession>
<gene>
    <name evidence="1" type="ORF">KB449_23645</name>
</gene>
<dbReference type="Gene3D" id="1.10.150.240">
    <property type="entry name" value="Putative phosphatase, domain 2"/>
    <property type="match status" value="1"/>
</dbReference>
<reference evidence="1" key="1">
    <citation type="submission" date="2023-04" db="EMBL/GenBank/DDBJ databases">
        <title>Comparative genomic analysis of Cohnella hashimotonis sp. nov., isolated from the International Space Station.</title>
        <authorList>
            <person name="Venkateswaran K."/>
            <person name="Simpson A."/>
        </authorList>
    </citation>
    <scope>NUCLEOTIDE SEQUENCE</scope>
    <source>
        <strain evidence="1">F6_2S_P_1</strain>
    </source>
</reference>
<dbReference type="SUPFAM" id="SSF56784">
    <property type="entry name" value="HAD-like"/>
    <property type="match status" value="1"/>
</dbReference>
<dbReference type="Pfam" id="PF13419">
    <property type="entry name" value="HAD_2"/>
    <property type="match status" value="1"/>
</dbReference>